<feature type="region of interest" description="Disordered" evidence="1">
    <location>
        <begin position="26"/>
        <end position="51"/>
    </location>
</feature>
<accession>A0A542DQ14</accession>
<dbReference type="EMBL" id="VFML01000001">
    <property type="protein sequence ID" value="TQJ05193.1"/>
    <property type="molecule type" value="Genomic_DNA"/>
</dbReference>
<name>A0A542DQ14_AMYCI</name>
<feature type="compositionally biased region" description="Basic and acidic residues" evidence="1">
    <location>
        <begin position="28"/>
        <end position="40"/>
    </location>
</feature>
<evidence type="ECO:0000313" key="3">
    <source>
        <dbReference type="Proteomes" id="UP000320876"/>
    </source>
</evidence>
<sequence>MDGTPHRGFHVEEGAYETYARNLDPVGDEVRGAGSKHLEPNTDLDGDGFSAMGGESGFTGAYVGRMRALQDRIGKLGGAWQQMGDAARRTRANYDGVEAEHEATMGRIGRELG</sequence>
<keyword evidence="3" id="KW-1185">Reference proteome</keyword>
<gene>
    <name evidence="2" type="ORF">FB471_5019</name>
</gene>
<comment type="caution">
    <text evidence="2">The sequence shown here is derived from an EMBL/GenBank/DDBJ whole genome shotgun (WGS) entry which is preliminary data.</text>
</comment>
<evidence type="ECO:0000313" key="2">
    <source>
        <dbReference type="EMBL" id="TQJ05193.1"/>
    </source>
</evidence>
<dbReference type="OrthoDB" id="3625451at2"/>
<dbReference type="Proteomes" id="UP000320876">
    <property type="component" value="Unassembled WGS sequence"/>
</dbReference>
<organism evidence="2 3">
    <name type="scientific">Amycolatopsis cihanbeyliensis</name>
    <dbReference type="NCBI Taxonomy" id="1128664"/>
    <lineage>
        <taxon>Bacteria</taxon>
        <taxon>Bacillati</taxon>
        <taxon>Actinomycetota</taxon>
        <taxon>Actinomycetes</taxon>
        <taxon>Pseudonocardiales</taxon>
        <taxon>Pseudonocardiaceae</taxon>
        <taxon>Amycolatopsis</taxon>
    </lineage>
</organism>
<proteinExistence type="predicted"/>
<evidence type="ECO:0008006" key="4">
    <source>
        <dbReference type="Google" id="ProtNLM"/>
    </source>
</evidence>
<protein>
    <recommendedName>
        <fullName evidence="4">Excreted virulence factor EspC (Type VII ESX diderm)</fullName>
    </recommendedName>
</protein>
<dbReference type="RefSeq" id="WP_142000756.1">
    <property type="nucleotide sequence ID" value="NZ_VFML01000001.1"/>
</dbReference>
<reference evidence="2 3" key="1">
    <citation type="submission" date="2019-06" db="EMBL/GenBank/DDBJ databases">
        <title>Sequencing the genomes of 1000 actinobacteria strains.</title>
        <authorList>
            <person name="Klenk H.-P."/>
        </authorList>
    </citation>
    <scope>NUCLEOTIDE SEQUENCE [LARGE SCALE GENOMIC DNA]</scope>
    <source>
        <strain evidence="2 3">DSM 45679</strain>
    </source>
</reference>
<dbReference type="AlphaFoldDB" id="A0A542DQ14"/>
<evidence type="ECO:0000256" key="1">
    <source>
        <dbReference type="SAM" id="MobiDB-lite"/>
    </source>
</evidence>